<protein>
    <recommendedName>
        <fullName evidence="2">LITAF domain-containing protein</fullName>
    </recommendedName>
</protein>
<name>A0AAU8HQR1_9FIRM</name>
<evidence type="ECO:0000313" key="1">
    <source>
        <dbReference type="EMBL" id="XCI27889.1"/>
    </source>
</evidence>
<dbReference type="AlphaFoldDB" id="A0AAU8HQR1"/>
<evidence type="ECO:0008006" key="2">
    <source>
        <dbReference type="Google" id="ProtNLM"/>
    </source>
</evidence>
<accession>A0AAU8HQR1</accession>
<gene>
    <name evidence="1" type="ORF">PRVXH_001813</name>
</gene>
<dbReference type="EMBL" id="CP159485">
    <property type="protein sequence ID" value="XCI27889.1"/>
    <property type="molecule type" value="Genomic_DNA"/>
</dbReference>
<reference evidence="1" key="1">
    <citation type="journal article" date="2018" name="Antonie Van Leeuwenhoek">
        <title>Proteinivorax hydrogeniformans sp. nov., an anaerobic, haloalkaliphilic bacterium fermenting proteinaceous compounds with high hydrogen production.</title>
        <authorList>
            <person name="Boltyanskaya Y."/>
            <person name="Detkova E."/>
            <person name="Pimenov N."/>
            <person name="Kevbrin V."/>
        </authorList>
    </citation>
    <scope>NUCLEOTIDE SEQUENCE</scope>
    <source>
        <strain evidence="1">Z-710</strain>
    </source>
</reference>
<proteinExistence type="predicted"/>
<sequence>MIKNIIIGEEVRMGCPNCKSENIQVINEVDSKGYGAGKGCLGYLIFGPFGFLCGLCGMGKTKNNILRVCGSCGTKFK</sequence>
<organism evidence="1">
    <name type="scientific">Proteinivorax hydrogeniformans</name>
    <dbReference type="NCBI Taxonomy" id="1826727"/>
    <lineage>
        <taxon>Bacteria</taxon>
        <taxon>Bacillati</taxon>
        <taxon>Bacillota</taxon>
        <taxon>Clostridia</taxon>
        <taxon>Eubacteriales</taxon>
        <taxon>Proteinivoracaceae</taxon>
        <taxon>Proteinivorax</taxon>
    </lineage>
</organism>
<dbReference type="RefSeq" id="WP_353892467.1">
    <property type="nucleotide sequence ID" value="NZ_CP159485.1"/>
</dbReference>
<reference evidence="1" key="2">
    <citation type="submission" date="2024-06" db="EMBL/GenBank/DDBJ databases">
        <authorList>
            <person name="Petrova K.O."/>
            <person name="Toshchakov S.V."/>
            <person name="Boltjanskaja Y.V."/>
            <person name="Kevbrin V.V."/>
        </authorList>
    </citation>
    <scope>NUCLEOTIDE SEQUENCE</scope>
    <source>
        <strain evidence="1">Z-710</strain>
    </source>
</reference>